<evidence type="ECO:0000313" key="3">
    <source>
        <dbReference type="Proteomes" id="UP000324832"/>
    </source>
</evidence>
<proteinExistence type="predicted"/>
<feature type="transmembrane region" description="Helical" evidence="1">
    <location>
        <begin position="28"/>
        <end position="48"/>
    </location>
</feature>
<evidence type="ECO:0000256" key="1">
    <source>
        <dbReference type="SAM" id="Phobius"/>
    </source>
</evidence>
<sequence length="102" mass="11356">MKLPLHTVLSPLLKPNLSSTYTFCQHPIFAGSVFYTYFYGVIGLFVSVHHLKKHLGVMPYDVSCAVDDSIRNIMVLHDLRIISNTLGILQYTSLLIGCATVS</sequence>
<dbReference type="EMBL" id="FZQP02005000">
    <property type="protein sequence ID" value="VVD00828.1"/>
    <property type="molecule type" value="Genomic_DNA"/>
</dbReference>
<evidence type="ECO:0000313" key="2">
    <source>
        <dbReference type="EMBL" id="VVD00828.1"/>
    </source>
</evidence>
<gene>
    <name evidence="2" type="ORF">LSINAPIS_LOCUS11389</name>
</gene>
<keyword evidence="3" id="KW-1185">Reference proteome</keyword>
<accession>A0A5E4QS71</accession>
<dbReference type="Proteomes" id="UP000324832">
    <property type="component" value="Unassembled WGS sequence"/>
</dbReference>
<name>A0A5E4QS71_9NEOP</name>
<dbReference type="AlphaFoldDB" id="A0A5E4QS71"/>
<organism evidence="2 3">
    <name type="scientific">Leptidea sinapis</name>
    <dbReference type="NCBI Taxonomy" id="189913"/>
    <lineage>
        <taxon>Eukaryota</taxon>
        <taxon>Metazoa</taxon>
        <taxon>Ecdysozoa</taxon>
        <taxon>Arthropoda</taxon>
        <taxon>Hexapoda</taxon>
        <taxon>Insecta</taxon>
        <taxon>Pterygota</taxon>
        <taxon>Neoptera</taxon>
        <taxon>Endopterygota</taxon>
        <taxon>Lepidoptera</taxon>
        <taxon>Glossata</taxon>
        <taxon>Ditrysia</taxon>
        <taxon>Papilionoidea</taxon>
        <taxon>Pieridae</taxon>
        <taxon>Dismorphiinae</taxon>
        <taxon>Leptidea</taxon>
    </lineage>
</organism>
<protein>
    <submittedName>
        <fullName evidence="2">Uncharacterized protein</fullName>
    </submittedName>
</protein>
<keyword evidence="1" id="KW-0472">Membrane</keyword>
<keyword evidence="1" id="KW-0812">Transmembrane</keyword>
<keyword evidence="1" id="KW-1133">Transmembrane helix</keyword>
<reference evidence="2 3" key="1">
    <citation type="submission" date="2017-07" db="EMBL/GenBank/DDBJ databases">
        <authorList>
            <person name="Talla V."/>
            <person name="Backstrom N."/>
        </authorList>
    </citation>
    <scope>NUCLEOTIDE SEQUENCE [LARGE SCALE GENOMIC DNA]</scope>
</reference>